<feature type="transmembrane region" description="Helical" evidence="6">
    <location>
        <begin position="319"/>
        <end position="336"/>
    </location>
</feature>
<feature type="transmembrane region" description="Helical" evidence="6">
    <location>
        <begin position="342"/>
        <end position="361"/>
    </location>
</feature>
<dbReference type="SMART" id="SM00849">
    <property type="entry name" value="Lactamase_B"/>
    <property type="match status" value="1"/>
</dbReference>
<dbReference type="InterPro" id="IPR004797">
    <property type="entry name" value="Competence_ComEC/Rec2"/>
</dbReference>
<comment type="subcellular location">
    <subcellularLocation>
        <location evidence="1">Cell membrane</location>
        <topology evidence="1">Multi-pass membrane protein</topology>
    </subcellularLocation>
</comment>
<evidence type="ECO:0000256" key="2">
    <source>
        <dbReference type="ARBA" id="ARBA00022475"/>
    </source>
</evidence>
<name>A0A5R9IT03_9GAMM</name>
<dbReference type="Gene3D" id="3.60.15.10">
    <property type="entry name" value="Ribonuclease Z/Hydroxyacylglutathione hydrolase-like"/>
    <property type="match status" value="1"/>
</dbReference>
<dbReference type="InterPro" id="IPR052159">
    <property type="entry name" value="Competence_DNA_uptake"/>
</dbReference>
<dbReference type="OrthoDB" id="9761531at2"/>
<evidence type="ECO:0000256" key="6">
    <source>
        <dbReference type="SAM" id="Phobius"/>
    </source>
</evidence>
<feature type="domain" description="Metallo-beta-lactamase" evidence="7">
    <location>
        <begin position="534"/>
        <end position="729"/>
    </location>
</feature>
<dbReference type="CDD" id="cd07731">
    <property type="entry name" value="ComA-like_MBL-fold"/>
    <property type="match status" value="1"/>
</dbReference>
<gene>
    <name evidence="8" type="ORF">FE810_01365</name>
</gene>
<feature type="transmembrane region" description="Helical" evidence="6">
    <location>
        <begin position="236"/>
        <end position="255"/>
    </location>
</feature>
<accession>A0A5R9IT03</accession>
<evidence type="ECO:0000256" key="1">
    <source>
        <dbReference type="ARBA" id="ARBA00004651"/>
    </source>
</evidence>
<dbReference type="InterPro" id="IPR035681">
    <property type="entry name" value="ComA-like_MBL"/>
</dbReference>
<protein>
    <submittedName>
        <fullName evidence="8">DNA internalization-related competence protein ComEC/Rec2</fullName>
    </submittedName>
</protein>
<keyword evidence="4 6" id="KW-1133">Transmembrane helix</keyword>
<dbReference type="SUPFAM" id="SSF56281">
    <property type="entry name" value="Metallo-hydrolase/oxidoreductase"/>
    <property type="match status" value="1"/>
</dbReference>
<sequence length="804" mass="91453">MERWLLTFISGAILSLFLPTVPALFLIIVTFIFGLILFSINKFRFISGLLFGAAFIWWQANNHFSVLETNNLHGIGFFTNAIELQGKIQTLVNNDATDKRFTLAVHTINQKRLTVPFHIRLTWYRADKALYQGQQVHLKARLKPAHGFANPGSFSYQRWLLSHAIVAKGYVQQGDFEANRTDHATISYSQRILEALKRIIDDPQVRPLMLALALGYRQEFETEHWQVLQNTGTAHLMAISGLHLGIVATLGYWLGRAFLFLLPIKVFYQRWVFFVPIGCSILLALTYGQLSNFSTPTIRAMIMLVLFWGIRLSHGKVNMLRWALLGIFLVIVQSPFSLISTSFWLSFCALFSILVLVFWALQTSGNGWLARVWLFIKLQFALSLLLIPVNLLLFAQSPLLPWLANVWILPWFSLLLMPMLLLMTLLALVSETLSLWLAKLCTWQLSFIWEQLIWLSDLEFSVLHSSDFLLILGFCCSLLFISYLLQQSTIVKMRLTGCFVVIILFIGLYQGSLGQELKKHSMSDWTINVLDIGHGLSVVIERNGRAMVYDTGASYGRGQSLAQSVVHPFLRTQGLANPDYLVVSHSDNDHAGGLSYFLKQLPPEKLVANIRAKELLGQHHPRQGTELIINPCLQNSMWEWQQLTVTVLWPKEWRWQENEDSCVLLVTDGRHNLLLTGDIPSAVETTLIPRLKGINIDILIAPHHGSKSSSSQAFIDAIRPQQVIFSTGYLNRWNMPSDTVTSRYQNVGARMHNTADSGMIKMTVTDQKVFVSHYRQQMAPLWFYNQFATLAGDHSRTKGLSKSW</sequence>
<feature type="transmembrane region" description="Helical" evidence="6">
    <location>
        <begin position="267"/>
        <end position="287"/>
    </location>
</feature>
<proteinExistence type="predicted"/>
<dbReference type="NCBIfam" id="TIGR00360">
    <property type="entry name" value="ComEC_N-term"/>
    <property type="match status" value="1"/>
</dbReference>
<evidence type="ECO:0000313" key="9">
    <source>
        <dbReference type="Proteomes" id="UP000307790"/>
    </source>
</evidence>
<reference evidence="8 9" key="1">
    <citation type="submission" date="2019-05" db="EMBL/GenBank/DDBJ databases">
        <title>Genome sequences of Thalassotalea litorea 1K03283.</title>
        <authorList>
            <person name="Zhang D."/>
        </authorList>
    </citation>
    <scope>NUCLEOTIDE SEQUENCE [LARGE SCALE GENOMIC DNA]</scope>
    <source>
        <strain evidence="8 9">MCCC 1K03283</strain>
    </source>
</reference>
<feature type="transmembrane region" description="Helical" evidence="6">
    <location>
        <begin position="12"/>
        <end position="36"/>
    </location>
</feature>
<dbReference type="NCBIfam" id="TIGR00361">
    <property type="entry name" value="ComEC_Rec2"/>
    <property type="match status" value="1"/>
</dbReference>
<evidence type="ECO:0000256" key="4">
    <source>
        <dbReference type="ARBA" id="ARBA00022989"/>
    </source>
</evidence>
<evidence type="ECO:0000256" key="5">
    <source>
        <dbReference type="ARBA" id="ARBA00023136"/>
    </source>
</evidence>
<dbReference type="PANTHER" id="PTHR30619">
    <property type="entry name" value="DNA INTERNALIZATION/COMPETENCE PROTEIN COMEC/REC2"/>
    <property type="match status" value="1"/>
</dbReference>
<organism evidence="8 9">
    <name type="scientific">Thalassotalea litorea</name>
    <dbReference type="NCBI Taxonomy" id="2020715"/>
    <lineage>
        <taxon>Bacteria</taxon>
        <taxon>Pseudomonadati</taxon>
        <taxon>Pseudomonadota</taxon>
        <taxon>Gammaproteobacteria</taxon>
        <taxon>Alteromonadales</taxon>
        <taxon>Colwelliaceae</taxon>
        <taxon>Thalassotalea</taxon>
    </lineage>
</organism>
<keyword evidence="3 6" id="KW-0812">Transmembrane</keyword>
<dbReference type="Pfam" id="PF13567">
    <property type="entry name" value="DUF4131"/>
    <property type="match status" value="1"/>
</dbReference>
<dbReference type="PANTHER" id="PTHR30619:SF1">
    <property type="entry name" value="RECOMBINATION PROTEIN 2"/>
    <property type="match status" value="1"/>
</dbReference>
<dbReference type="EMBL" id="VCBC01000002">
    <property type="protein sequence ID" value="TLU67623.1"/>
    <property type="molecule type" value="Genomic_DNA"/>
</dbReference>
<evidence type="ECO:0000256" key="3">
    <source>
        <dbReference type="ARBA" id="ARBA00022692"/>
    </source>
</evidence>
<dbReference type="GO" id="GO:0030420">
    <property type="term" value="P:establishment of competence for transformation"/>
    <property type="evidence" value="ECO:0007669"/>
    <property type="project" value="InterPro"/>
</dbReference>
<dbReference type="Pfam" id="PF03772">
    <property type="entry name" value="Competence"/>
    <property type="match status" value="1"/>
</dbReference>
<dbReference type="InterPro" id="IPR025405">
    <property type="entry name" value="DUF4131"/>
</dbReference>
<feature type="transmembrane region" description="Helical" evidence="6">
    <location>
        <begin position="293"/>
        <end position="312"/>
    </location>
</feature>
<dbReference type="RefSeq" id="WP_138318226.1">
    <property type="nucleotide sequence ID" value="NZ_VCBC01000002.1"/>
</dbReference>
<evidence type="ECO:0000313" key="8">
    <source>
        <dbReference type="EMBL" id="TLU67623.1"/>
    </source>
</evidence>
<keyword evidence="5 6" id="KW-0472">Membrane</keyword>
<feature type="transmembrane region" description="Helical" evidence="6">
    <location>
        <begin position="373"/>
        <end position="395"/>
    </location>
</feature>
<dbReference type="InterPro" id="IPR001279">
    <property type="entry name" value="Metallo-B-lactamas"/>
</dbReference>
<feature type="transmembrane region" description="Helical" evidence="6">
    <location>
        <begin position="493"/>
        <end position="511"/>
    </location>
</feature>
<keyword evidence="2" id="KW-1003">Cell membrane</keyword>
<dbReference type="InterPro" id="IPR036866">
    <property type="entry name" value="RibonucZ/Hydroxyglut_hydro"/>
</dbReference>
<dbReference type="Proteomes" id="UP000307790">
    <property type="component" value="Unassembled WGS sequence"/>
</dbReference>
<dbReference type="InterPro" id="IPR004477">
    <property type="entry name" value="ComEC_N"/>
</dbReference>
<feature type="transmembrane region" description="Helical" evidence="6">
    <location>
        <begin position="407"/>
        <end position="429"/>
    </location>
</feature>
<evidence type="ECO:0000259" key="7">
    <source>
        <dbReference type="SMART" id="SM00849"/>
    </source>
</evidence>
<dbReference type="AlphaFoldDB" id="A0A5R9IT03"/>
<feature type="transmembrane region" description="Helical" evidence="6">
    <location>
        <begin position="468"/>
        <end position="486"/>
    </location>
</feature>
<comment type="caution">
    <text evidence="8">The sequence shown here is derived from an EMBL/GenBank/DDBJ whole genome shotgun (WGS) entry which is preliminary data.</text>
</comment>
<feature type="transmembrane region" description="Helical" evidence="6">
    <location>
        <begin position="436"/>
        <end position="456"/>
    </location>
</feature>
<dbReference type="GO" id="GO:0005886">
    <property type="term" value="C:plasma membrane"/>
    <property type="evidence" value="ECO:0007669"/>
    <property type="project" value="UniProtKB-SubCell"/>
</dbReference>
<keyword evidence="9" id="KW-1185">Reference proteome</keyword>
<dbReference type="Pfam" id="PF00753">
    <property type="entry name" value="Lactamase_B"/>
    <property type="match status" value="1"/>
</dbReference>